<dbReference type="PROSITE" id="PS50988">
    <property type="entry name" value="TROVE"/>
    <property type="match status" value="1"/>
</dbReference>
<dbReference type="Proteomes" id="UP000261174">
    <property type="component" value="Unassembled WGS sequence"/>
</dbReference>
<evidence type="ECO:0000313" key="9">
    <source>
        <dbReference type="Proteomes" id="UP000261174"/>
    </source>
</evidence>
<name>A0A3E1P815_9BACT</name>
<dbReference type="PANTHER" id="PTHR14202:SF0">
    <property type="entry name" value="RNA-BINDING PROTEIN RO60"/>
    <property type="match status" value="1"/>
</dbReference>
<keyword evidence="3" id="KW-0963">Cytoplasm</keyword>
<protein>
    <submittedName>
        <fullName evidence="8">TROVE domain-containing protein</fullName>
    </submittedName>
</protein>
<dbReference type="InterPro" id="IPR040322">
    <property type="entry name" value="TROVE2"/>
</dbReference>
<dbReference type="AlphaFoldDB" id="A0A3E1P815"/>
<comment type="caution">
    <text evidence="8">The sequence shown here is derived from an EMBL/GenBank/DDBJ whole genome shotgun (WGS) entry which is preliminary data.</text>
</comment>
<keyword evidence="5" id="KW-0694">RNA-binding</keyword>
<dbReference type="OrthoDB" id="208855at2"/>
<dbReference type="GO" id="GO:0046872">
    <property type="term" value="F:metal ion binding"/>
    <property type="evidence" value="ECO:0007669"/>
    <property type="project" value="UniProtKB-KW"/>
</dbReference>
<dbReference type="GO" id="GO:0005737">
    <property type="term" value="C:cytoplasm"/>
    <property type="evidence" value="ECO:0007669"/>
    <property type="project" value="UniProtKB-SubCell"/>
</dbReference>
<gene>
    <name evidence="8" type="ORF">DXN04_01555</name>
</gene>
<comment type="subcellular location">
    <subcellularLocation>
        <location evidence="1">Cytoplasm</location>
    </subcellularLocation>
</comment>
<dbReference type="InterPro" id="IPR056800">
    <property type="entry name" value="vWA_Ro60"/>
</dbReference>
<dbReference type="InterPro" id="IPR008858">
    <property type="entry name" value="TROVE_dom"/>
</dbReference>
<evidence type="ECO:0000256" key="2">
    <source>
        <dbReference type="ARBA" id="ARBA00007814"/>
    </source>
</evidence>
<sequence length="509" mass="58093">MRFNTSKKDVSATVNYEGAKAYTLTPELELYSAVVTASLHDQFYEGSAERLERIRALIKKNDPQFVARLAVYTREKMYLRSIPLVLAVELAKVHTGNGLVSNMVNRVVQRADEITELLAFYTLSNERKETKKLHRLSKQIQKGLSLAFNKFDEYQFAKYNRAAAVTLKDALFIVHPKPKDDDQQLLFDKIAQDALQVPYTWETTLTATGQVQYSDASDRQKAFRHAWEQLVESNMLGYMALIRNLRNILQADVDNRIINKVCAQLSDEKAVLHSKQLPFRFLSAYRELKQVKHKRTDDVMKALEAAIKISVQHLQGFDQDTRVVIACDVSGSMQTPVSARSVVRYYDIGLLLGMLLQHKCENVVTGMFGDKWKVVDFPKKHILENVDAFYQREGEVGYSTNGYLVLADLIKSGRIVDKVMMFTDCQMWDSTTGNQREKNTLAEQWKRYRYMAPQAKLYLFDLAGYGKTPVDVRGDGVYLIAGWSDKVFEILAAMEKGVDAVEHIKALSF</sequence>
<dbReference type="GO" id="GO:0003723">
    <property type="term" value="F:RNA binding"/>
    <property type="evidence" value="ECO:0007669"/>
    <property type="project" value="UniProtKB-KW"/>
</dbReference>
<accession>A0A3E1P815</accession>
<evidence type="ECO:0000256" key="6">
    <source>
        <dbReference type="ARBA" id="ARBA00023274"/>
    </source>
</evidence>
<dbReference type="EMBL" id="QTJV01000001">
    <property type="protein sequence ID" value="RFM36220.1"/>
    <property type="molecule type" value="Genomic_DNA"/>
</dbReference>
<keyword evidence="9" id="KW-1185">Reference proteome</keyword>
<keyword evidence="6" id="KW-0687">Ribonucleoprotein</keyword>
<evidence type="ECO:0000256" key="3">
    <source>
        <dbReference type="ARBA" id="ARBA00022490"/>
    </source>
</evidence>
<keyword evidence="4" id="KW-0479">Metal-binding</keyword>
<dbReference type="RefSeq" id="WP_116851547.1">
    <property type="nucleotide sequence ID" value="NZ_QTJV01000001.1"/>
</dbReference>
<dbReference type="GO" id="GO:1990904">
    <property type="term" value="C:ribonucleoprotein complex"/>
    <property type="evidence" value="ECO:0007669"/>
    <property type="project" value="UniProtKB-KW"/>
</dbReference>
<evidence type="ECO:0000256" key="4">
    <source>
        <dbReference type="ARBA" id="ARBA00022723"/>
    </source>
</evidence>
<evidence type="ECO:0000313" key="8">
    <source>
        <dbReference type="EMBL" id="RFM36220.1"/>
    </source>
</evidence>
<dbReference type="SUPFAM" id="SSF140864">
    <property type="entry name" value="TROVE domain-like"/>
    <property type="match status" value="1"/>
</dbReference>
<dbReference type="Gene3D" id="3.40.50.410">
    <property type="entry name" value="von Willebrand factor, type A domain"/>
    <property type="match status" value="1"/>
</dbReference>
<reference evidence="8 9" key="1">
    <citation type="submission" date="2018-08" db="EMBL/GenBank/DDBJ databases">
        <title>Chitinophaga sp. K20C18050901, a novel bacterium isolated from forest soil.</title>
        <authorList>
            <person name="Wang C."/>
        </authorList>
    </citation>
    <scope>NUCLEOTIDE SEQUENCE [LARGE SCALE GENOMIC DNA]</scope>
    <source>
        <strain evidence="8 9">K20C18050901</strain>
    </source>
</reference>
<proteinExistence type="inferred from homology"/>
<dbReference type="PANTHER" id="PTHR14202">
    <property type="entry name" value="60 KDA RIBONUCLEOPROTEIN SSA/RO"/>
    <property type="match status" value="1"/>
</dbReference>
<dbReference type="Pfam" id="PF05731">
    <property type="entry name" value="TROVE"/>
    <property type="match status" value="2"/>
</dbReference>
<comment type="similarity">
    <text evidence="2">Belongs to the Ro 60 kDa family.</text>
</comment>
<feature type="domain" description="TROVE" evidence="7">
    <location>
        <begin position="13"/>
        <end position="319"/>
    </location>
</feature>
<evidence type="ECO:0000259" key="7">
    <source>
        <dbReference type="PROSITE" id="PS50988"/>
    </source>
</evidence>
<dbReference type="SUPFAM" id="SSF53300">
    <property type="entry name" value="vWA-like"/>
    <property type="match status" value="1"/>
</dbReference>
<evidence type="ECO:0000256" key="1">
    <source>
        <dbReference type="ARBA" id="ARBA00004496"/>
    </source>
</evidence>
<dbReference type="InterPro" id="IPR036465">
    <property type="entry name" value="vWFA_dom_sf"/>
</dbReference>
<evidence type="ECO:0000256" key="5">
    <source>
        <dbReference type="ARBA" id="ARBA00022884"/>
    </source>
</evidence>
<dbReference type="InterPro" id="IPR037214">
    <property type="entry name" value="TROVE_dom_sf"/>
</dbReference>
<organism evidence="8 9">
    <name type="scientific">Chitinophaga silvisoli</name>
    <dbReference type="NCBI Taxonomy" id="2291814"/>
    <lineage>
        <taxon>Bacteria</taxon>
        <taxon>Pseudomonadati</taxon>
        <taxon>Bacteroidota</taxon>
        <taxon>Chitinophagia</taxon>
        <taxon>Chitinophagales</taxon>
        <taxon>Chitinophagaceae</taxon>
        <taxon>Chitinophaga</taxon>
    </lineage>
</organism>
<dbReference type="Pfam" id="PF25045">
    <property type="entry name" value="vWA_Ro60"/>
    <property type="match status" value="1"/>
</dbReference>